<comment type="caution">
    <text evidence="2">The sequence shown here is derived from an EMBL/GenBank/DDBJ whole genome shotgun (WGS) entry which is preliminary data.</text>
</comment>
<accession>A0A8H6HYW8</accession>
<dbReference type="AlphaFoldDB" id="A0A8H6HYW8"/>
<dbReference type="PROSITE" id="PS51186">
    <property type="entry name" value="GNAT"/>
    <property type="match status" value="1"/>
</dbReference>
<gene>
    <name evidence="2" type="ORF">DFP72DRAFT_898229</name>
</gene>
<reference evidence="2 3" key="1">
    <citation type="submission" date="2020-07" db="EMBL/GenBank/DDBJ databases">
        <title>Comparative genomics of pyrophilous fungi reveals a link between fire events and developmental genes.</title>
        <authorList>
            <consortium name="DOE Joint Genome Institute"/>
            <person name="Steindorff A.S."/>
            <person name="Carver A."/>
            <person name="Calhoun S."/>
            <person name="Stillman K."/>
            <person name="Liu H."/>
            <person name="Lipzen A."/>
            <person name="Pangilinan J."/>
            <person name="Labutti K."/>
            <person name="Bruns T.D."/>
            <person name="Grigoriev I.V."/>
        </authorList>
    </citation>
    <scope>NUCLEOTIDE SEQUENCE [LARGE SCALE GENOMIC DNA]</scope>
    <source>
        <strain evidence="2 3">CBS 144469</strain>
    </source>
</reference>
<dbReference type="EMBL" id="JACGCI010000032">
    <property type="protein sequence ID" value="KAF6755009.1"/>
    <property type="molecule type" value="Genomic_DNA"/>
</dbReference>
<proteinExistence type="predicted"/>
<dbReference type="Proteomes" id="UP000521943">
    <property type="component" value="Unassembled WGS sequence"/>
</dbReference>
<keyword evidence="2" id="KW-0012">Acyltransferase</keyword>
<dbReference type="InterPro" id="IPR052523">
    <property type="entry name" value="Trichothecene_AcTrans"/>
</dbReference>
<dbReference type="GO" id="GO:0016747">
    <property type="term" value="F:acyltransferase activity, transferring groups other than amino-acyl groups"/>
    <property type="evidence" value="ECO:0007669"/>
    <property type="project" value="InterPro"/>
</dbReference>
<organism evidence="2 3">
    <name type="scientific">Ephemerocybe angulata</name>
    <dbReference type="NCBI Taxonomy" id="980116"/>
    <lineage>
        <taxon>Eukaryota</taxon>
        <taxon>Fungi</taxon>
        <taxon>Dikarya</taxon>
        <taxon>Basidiomycota</taxon>
        <taxon>Agaricomycotina</taxon>
        <taxon>Agaricomycetes</taxon>
        <taxon>Agaricomycetidae</taxon>
        <taxon>Agaricales</taxon>
        <taxon>Agaricineae</taxon>
        <taxon>Psathyrellaceae</taxon>
        <taxon>Ephemerocybe</taxon>
    </lineage>
</organism>
<keyword evidence="2" id="KW-0808">Transferase</keyword>
<dbReference type="Gene3D" id="3.40.630.30">
    <property type="match status" value="1"/>
</dbReference>
<dbReference type="PANTHER" id="PTHR42791">
    <property type="entry name" value="GNAT FAMILY ACETYLTRANSFERASE"/>
    <property type="match status" value="1"/>
</dbReference>
<evidence type="ECO:0000259" key="1">
    <source>
        <dbReference type="PROSITE" id="PS51186"/>
    </source>
</evidence>
<keyword evidence="3" id="KW-1185">Reference proteome</keyword>
<dbReference type="Pfam" id="PF13673">
    <property type="entry name" value="Acetyltransf_10"/>
    <property type="match status" value="1"/>
</dbReference>
<sequence length="229" mass="25153">MSSLAVSVRRLTTITEQTAQSVKAVFEGAYKGDHFTDIMIGSDPTLFGDLHMMCITSGLNTGQVYVAENEEKDIVGVAVWYGPEQGHPLDFTDGAHPILEPFMPKLKPEVQKWWTDVFVPESGRLLGSQFAPDARLAAWYLQDLATAPAYQRQGVARALINEVKKQAAADGRAITAQLATNETKVEIFKKLGFSEIGERVEFTGPAPEEKGFYIRACVMEPTSAPKTLD</sequence>
<dbReference type="CDD" id="cd04301">
    <property type="entry name" value="NAT_SF"/>
    <property type="match status" value="1"/>
</dbReference>
<evidence type="ECO:0000313" key="3">
    <source>
        <dbReference type="Proteomes" id="UP000521943"/>
    </source>
</evidence>
<protein>
    <submittedName>
        <fullName evidence="2">Acyl-CoA N-acyltransferase</fullName>
    </submittedName>
</protein>
<feature type="domain" description="N-acetyltransferase" evidence="1">
    <location>
        <begin position="64"/>
        <end position="224"/>
    </location>
</feature>
<dbReference type="InterPro" id="IPR016181">
    <property type="entry name" value="Acyl_CoA_acyltransferase"/>
</dbReference>
<name>A0A8H6HYW8_9AGAR</name>
<dbReference type="PANTHER" id="PTHR42791:SF1">
    <property type="entry name" value="N-ACETYLTRANSFERASE DOMAIN-CONTAINING PROTEIN"/>
    <property type="match status" value="1"/>
</dbReference>
<dbReference type="SUPFAM" id="SSF55729">
    <property type="entry name" value="Acyl-CoA N-acyltransferases (Nat)"/>
    <property type="match status" value="1"/>
</dbReference>
<evidence type="ECO:0000313" key="2">
    <source>
        <dbReference type="EMBL" id="KAF6755009.1"/>
    </source>
</evidence>
<dbReference type="OrthoDB" id="61113at2759"/>
<dbReference type="InterPro" id="IPR000182">
    <property type="entry name" value="GNAT_dom"/>
</dbReference>